<name>A0A3E4TRW8_9FIRM</name>
<gene>
    <name evidence="1" type="ORF">DXC39_30070</name>
</gene>
<accession>A0A3E4TRW8</accession>
<dbReference type="EMBL" id="QSSQ01000055">
    <property type="protein sequence ID" value="RGL94116.1"/>
    <property type="molecule type" value="Genomic_DNA"/>
</dbReference>
<dbReference type="AlphaFoldDB" id="A0A3E4TRW8"/>
<dbReference type="RefSeq" id="WP_024345296.1">
    <property type="nucleotide sequence ID" value="NZ_CAUFPL010000106.1"/>
</dbReference>
<protein>
    <submittedName>
        <fullName evidence="1">UPF0175 family protein</fullName>
    </submittedName>
</protein>
<proteinExistence type="predicted"/>
<dbReference type="Pfam" id="PF03683">
    <property type="entry name" value="UPF0175"/>
    <property type="match status" value="1"/>
</dbReference>
<evidence type="ECO:0000313" key="2">
    <source>
        <dbReference type="Proteomes" id="UP000261257"/>
    </source>
</evidence>
<dbReference type="Proteomes" id="UP000261257">
    <property type="component" value="Unassembled WGS sequence"/>
</dbReference>
<dbReference type="InterPro" id="IPR005368">
    <property type="entry name" value="UPF0175"/>
</dbReference>
<reference evidence="1 2" key="1">
    <citation type="submission" date="2018-08" db="EMBL/GenBank/DDBJ databases">
        <title>A genome reference for cultivated species of the human gut microbiota.</title>
        <authorList>
            <person name="Zou Y."/>
            <person name="Xue W."/>
            <person name="Luo G."/>
        </authorList>
    </citation>
    <scope>NUCLEOTIDE SEQUENCE [LARGE SCALE GENOMIC DNA]</scope>
    <source>
        <strain evidence="1 2">TF05-11AC</strain>
    </source>
</reference>
<organism evidence="1 2">
    <name type="scientific">Hungatella hathewayi</name>
    <dbReference type="NCBI Taxonomy" id="154046"/>
    <lineage>
        <taxon>Bacteria</taxon>
        <taxon>Bacillati</taxon>
        <taxon>Bacillota</taxon>
        <taxon>Clostridia</taxon>
        <taxon>Lachnospirales</taxon>
        <taxon>Lachnospiraceae</taxon>
        <taxon>Hungatella</taxon>
    </lineage>
</organism>
<evidence type="ECO:0000313" key="1">
    <source>
        <dbReference type="EMBL" id="RGL94116.1"/>
    </source>
</evidence>
<sequence>MCQIVIKIPEAVLYDTHMSSDDAAAFARRTVAMGYYTQNNVSIGYCAEIAGMTEEDFIKFLGQNQISIFRFDDQKEFLEELNNA</sequence>
<comment type="caution">
    <text evidence="1">The sequence shown here is derived from an EMBL/GenBank/DDBJ whole genome shotgun (WGS) entry which is preliminary data.</text>
</comment>